<dbReference type="PRINTS" id="PR00461">
    <property type="entry name" value="PLPEROXIDASE"/>
</dbReference>
<feature type="signal peptide" evidence="22">
    <location>
        <begin position="1"/>
        <end position="20"/>
    </location>
</feature>
<evidence type="ECO:0000256" key="3">
    <source>
        <dbReference type="ARBA" id="ARBA00004613"/>
    </source>
</evidence>
<feature type="binding site" evidence="19">
    <location>
        <position position="261"/>
    </location>
    <ligand>
        <name>Ca(2+)</name>
        <dbReference type="ChEBI" id="CHEBI:29108"/>
        <label>2</label>
    </ligand>
</feature>
<dbReference type="PANTHER" id="PTHR31517">
    <property type="match status" value="1"/>
</dbReference>
<feature type="binding site" evidence="19">
    <location>
        <position position="86"/>
    </location>
    <ligand>
        <name>Ca(2+)</name>
        <dbReference type="ChEBI" id="CHEBI:29108"/>
        <label>1</label>
    </ligand>
</feature>
<keyword evidence="11 19" id="KW-0106">Calcium</keyword>
<feature type="disulfide bond" evidence="21">
    <location>
        <begin position="204"/>
        <end position="236"/>
    </location>
</feature>
<keyword evidence="10 22" id="KW-0732">Signal</keyword>
<dbReference type="PRINTS" id="PR00458">
    <property type="entry name" value="PEROXIDASE"/>
</dbReference>
<evidence type="ECO:0000256" key="22">
    <source>
        <dbReference type="RuleBase" id="RU362060"/>
    </source>
</evidence>
<comment type="similarity">
    <text evidence="22">Belongs to the peroxidase family. Classical plant (class III) peroxidase subfamily.</text>
</comment>
<dbReference type="GO" id="GO:0140825">
    <property type="term" value="F:lactoperoxidase activity"/>
    <property type="evidence" value="ECO:0007669"/>
    <property type="project" value="UniProtKB-EC"/>
</dbReference>
<evidence type="ECO:0000256" key="17">
    <source>
        <dbReference type="PIRSR" id="PIRSR600823-1"/>
    </source>
</evidence>
<gene>
    <name evidence="24" type="ORF">C2S53_020180</name>
</gene>
<dbReference type="GO" id="GO:0046872">
    <property type="term" value="F:metal ion binding"/>
    <property type="evidence" value="ECO:0007669"/>
    <property type="project" value="UniProtKB-UniRule"/>
</dbReference>
<evidence type="ECO:0000256" key="4">
    <source>
        <dbReference type="ARBA" id="ARBA00006873"/>
    </source>
</evidence>
<name>A0AAD4J5N4_PERFH</name>
<dbReference type="PROSITE" id="PS00436">
    <property type="entry name" value="PEROXIDASE_2"/>
    <property type="match status" value="1"/>
</dbReference>
<feature type="disulfide bond" evidence="21">
    <location>
        <begin position="78"/>
        <end position="83"/>
    </location>
</feature>
<dbReference type="SUPFAM" id="SSF48113">
    <property type="entry name" value="Heme-dependent peroxidases"/>
    <property type="match status" value="1"/>
</dbReference>
<feature type="site" description="Transition state stabilizer" evidence="20">
    <location>
        <position position="72"/>
    </location>
</feature>
<evidence type="ECO:0000256" key="8">
    <source>
        <dbReference type="ARBA" id="ARBA00022617"/>
    </source>
</evidence>
<keyword evidence="9 19" id="KW-0479">Metal-binding</keyword>
<accession>A0AAD4J5N4</accession>
<evidence type="ECO:0000256" key="2">
    <source>
        <dbReference type="ARBA" id="ARBA00002322"/>
    </source>
</evidence>
<comment type="subcellular location">
    <subcellularLocation>
        <location evidence="3 22">Secreted</location>
    </subcellularLocation>
</comment>
<dbReference type="Gene3D" id="1.10.520.10">
    <property type="match status" value="1"/>
</dbReference>
<evidence type="ECO:0000256" key="21">
    <source>
        <dbReference type="PIRSR" id="PIRSR600823-5"/>
    </source>
</evidence>
<comment type="similarity">
    <text evidence="4">Belongs to the peroxidase family. Ascorbate peroxidase subfamily.</text>
</comment>
<dbReference type="PROSITE" id="PS50873">
    <property type="entry name" value="PEROXIDASE_4"/>
    <property type="match status" value="1"/>
</dbReference>
<protein>
    <recommendedName>
        <fullName evidence="5 22">Peroxidase</fullName>
        <ecNumber evidence="5 22">1.11.1.7</ecNumber>
    </recommendedName>
</protein>
<evidence type="ECO:0000259" key="23">
    <source>
        <dbReference type="PROSITE" id="PS50873"/>
    </source>
</evidence>
<keyword evidence="12 22" id="KW-0560">Oxidoreductase</keyword>
<dbReference type="FunFam" id="1.10.520.10:FF:000006">
    <property type="entry name" value="Peroxidase"/>
    <property type="match status" value="1"/>
</dbReference>
<dbReference type="EMBL" id="SDAM02000154">
    <property type="protein sequence ID" value="KAH6827070.1"/>
    <property type="molecule type" value="Genomic_DNA"/>
</dbReference>
<keyword evidence="7 22" id="KW-0575">Peroxidase</keyword>
<comment type="cofactor">
    <cofactor evidence="19 22">
        <name>Ca(2+)</name>
        <dbReference type="ChEBI" id="CHEBI:29108"/>
    </cofactor>
    <text evidence="19 22">Binds 2 calcium ions per subunit.</text>
</comment>
<dbReference type="InterPro" id="IPR019794">
    <property type="entry name" value="Peroxidases_AS"/>
</dbReference>
<dbReference type="GO" id="GO:0006979">
    <property type="term" value="P:response to oxidative stress"/>
    <property type="evidence" value="ECO:0007669"/>
    <property type="project" value="UniProtKB-UniRule"/>
</dbReference>
<comment type="cofactor">
    <cofactor evidence="19 22">
        <name>heme b</name>
        <dbReference type="ChEBI" id="CHEBI:60344"/>
    </cofactor>
    <text evidence="19 22">Binds 1 heme b (iron(II)-protoporphyrin IX) group per subunit.</text>
</comment>
<evidence type="ECO:0000256" key="10">
    <source>
        <dbReference type="ARBA" id="ARBA00022729"/>
    </source>
</evidence>
<dbReference type="Proteomes" id="UP001190926">
    <property type="component" value="Unassembled WGS sequence"/>
</dbReference>
<dbReference type="GO" id="GO:0042744">
    <property type="term" value="P:hydrogen peroxide catabolic process"/>
    <property type="evidence" value="ECO:0007669"/>
    <property type="project" value="UniProtKB-KW"/>
</dbReference>
<reference evidence="24 25" key="1">
    <citation type="journal article" date="2021" name="Nat. Commun.">
        <title>Incipient diploidization of the medicinal plant Perilla within 10,000 years.</title>
        <authorList>
            <person name="Zhang Y."/>
            <person name="Shen Q."/>
            <person name="Leng L."/>
            <person name="Zhang D."/>
            <person name="Chen S."/>
            <person name="Shi Y."/>
            <person name="Ning Z."/>
            <person name="Chen S."/>
        </authorList>
    </citation>
    <scope>NUCLEOTIDE SEQUENCE [LARGE SCALE GENOMIC DNA]</scope>
    <source>
        <strain evidence="25">cv. PC099</strain>
    </source>
</reference>
<feature type="binding site" evidence="19">
    <location>
        <position position="84"/>
    </location>
    <ligand>
        <name>Ca(2+)</name>
        <dbReference type="ChEBI" id="CHEBI:29108"/>
        <label>1</label>
    </ligand>
</feature>
<dbReference type="InterPro" id="IPR002016">
    <property type="entry name" value="Haem_peroxidase"/>
</dbReference>
<feature type="binding site" evidence="19">
    <location>
        <position position="77"/>
    </location>
    <ligand>
        <name>Ca(2+)</name>
        <dbReference type="ChEBI" id="CHEBI:29108"/>
        <label>1</label>
    </ligand>
</feature>
<feature type="binding site" evidence="19">
    <location>
        <position position="80"/>
    </location>
    <ligand>
        <name>Ca(2+)</name>
        <dbReference type="ChEBI" id="CHEBI:29108"/>
        <label>1</label>
    </ligand>
</feature>
<keyword evidence="15" id="KW-0325">Glycoprotein</keyword>
<feature type="disulfide bond" evidence="21">
    <location>
        <begin position="127"/>
        <end position="328"/>
    </location>
</feature>
<keyword evidence="13 19" id="KW-0408">Iron</keyword>
<evidence type="ECO:0000256" key="12">
    <source>
        <dbReference type="ARBA" id="ARBA00023002"/>
    </source>
</evidence>
<comment type="catalytic activity">
    <reaction evidence="1 22">
        <text>2 a phenolic donor + H2O2 = 2 a phenolic radical donor + 2 H2O</text>
        <dbReference type="Rhea" id="RHEA:56136"/>
        <dbReference type="ChEBI" id="CHEBI:15377"/>
        <dbReference type="ChEBI" id="CHEBI:16240"/>
        <dbReference type="ChEBI" id="CHEBI:139520"/>
        <dbReference type="ChEBI" id="CHEBI:139521"/>
        <dbReference type="EC" id="1.11.1.7"/>
    </reaction>
</comment>
<evidence type="ECO:0000256" key="20">
    <source>
        <dbReference type="PIRSR" id="PIRSR600823-4"/>
    </source>
</evidence>
<keyword evidence="25" id="KW-1185">Reference proteome</keyword>
<dbReference type="CDD" id="cd00693">
    <property type="entry name" value="secretory_peroxidase"/>
    <property type="match status" value="1"/>
</dbReference>
<dbReference type="InterPro" id="IPR033905">
    <property type="entry name" value="Secretory_peroxidase"/>
</dbReference>
<dbReference type="GO" id="GO:0020037">
    <property type="term" value="F:heme binding"/>
    <property type="evidence" value="ECO:0007669"/>
    <property type="project" value="UniProtKB-UniRule"/>
</dbReference>
<sequence>MSSSSLSLAAVATTLALAFAALCGQSHGGGAPLEVGFYHGKCGAGADVEAIVSGVVRAWFARDQTIAAALLRMQFHDCFVNGCDASILLDGSSSEKTASPNLSVRGYDIIDAAKAAVEAVCREVVSCADIIVMATRDAVALSGGGRYIVQTGRRDGVVSLAKNVNLPSPTISVSDSIKTFAKKGLNATDMIYLLGGHTVGVTHCSFIQDRLYNFRGTGEADPSMDATLLRELRLRCPQNANLIVDSTVNLDQNSLSSKLVDNSYYRQISMHRGILQIDQDLALDSLSSSTVAAIARGFDFNERFGQAMIKLGTVQVLTATQGQIRRSCRAINKP</sequence>
<evidence type="ECO:0000256" key="18">
    <source>
        <dbReference type="PIRSR" id="PIRSR600823-2"/>
    </source>
</evidence>
<evidence type="ECO:0000256" key="19">
    <source>
        <dbReference type="PIRSR" id="PIRSR600823-3"/>
    </source>
</evidence>
<proteinExistence type="inferred from homology"/>
<evidence type="ECO:0000256" key="14">
    <source>
        <dbReference type="ARBA" id="ARBA00023157"/>
    </source>
</evidence>
<feature type="binding site" evidence="19">
    <location>
        <position position="198"/>
    </location>
    <ligand>
        <name>Ca(2+)</name>
        <dbReference type="ChEBI" id="CHEBI:29108"/>
        <label>2</label>
    </ligand>
</feature>
<comment type="caution">
    <text evidence="24">The sequence shown here is derived from an EMBL/GenBank/DDBJ whole genome shotgun (WGS) entry which is preliminary data.</text>
</comment>
<feature type="binding site" evidence="19">
    <location>
        <position position="95"/>
    </location>
    <ligand>
        <name>Ca(2+)</name>
        <dbReference type="ChEBI" id="CHEBI:29108"/>
        <label>1</label>
    </ligand>
</feature>
<dbReference type="PANTHER" id="PTHR31517:SF59">
    <property type="entry name" value="PEROXIDASE"/>
    <property type="match status" value="1"/>
</dbReference>
<keyword evidence="16 22" id="KW-0376">Hydrogen peroxide</keyword>
<dbReference type="InterPro" id="IPR000823">
    <property type="entry name" value="Peroxidase_pln"/>
</dbReference>
<evidence type="ECO:0000256" key="7">
    <source>
        <dbReference type="ARBA" id="ARBA00022559"/>
    </source>
</evidence>
<keyword evidence="6 22" id="KW-0964">Secreted</keyword>
<keyword evidence="8 22" id="KW-0349">Heme</keyword>
<comment type="function">
    <text evidence="2">Removal of H(2)O(2), oxidation of toxic reductants, biosynthesis and degradation of lignin, suberization, auxin catabolism, response to environmental stresses such as wounding, pathogen attack and oxidative stress. These functions might be dependent on each isozyme/isoform in each plant tissue.</text>
</comment>
<evidence type="ECO:0000256" key="1">
    <source>
        <dbReference type="ARBA" id="ARBA00000189"/>
    </source>
</evidence>
<feature type="disulfide bond" evidence="21">
    <location>
        <begin position="42"/>
        <end position="121"/>
    </location>
</feature>
<feature type="chain" id="PRO_5041772942" description="Peroxidase" evidence="22">
    <location>
        <begin position="21"/>
        <end position="334"/>
    </location>
</feature>
<organism evidence="24 25">
    <name type="scientific">Perilla frutescens var. hirtella</name>
    <name type="common">Perilla citriodora</name>
    <name type="synonym">Perilla setoyensis</name>
    <dbReference type="NCBI Taxonomy" id="608512"/>
    <lineage>
        <taxon>Eukaryota</taxon>
        <taxon>Viridiplantae</taxon>
        <taxon>Streptophyta</taxon>
        <taxon>Embryophyta</taxon>
        <taxon>Tracheophyta</taxon>
        <taxon>Spermatophyta</taxon>
        <taxon>Magnoliopsida</taxon>
        <taxon>eudicotyledons</taxon>
        <taxon>Gunneridae</taxon>
        <taxon>Pentapetalae</taxon>
        <taxon>asterids</taxon>
        <taxon>lamiids</taxon>
        <taxon>Lamiales</taxon>
        <taxon>Lamiaceae</taxon>
        <taxon>Nepetoideae</taxon>
        <taxon>Elsholtzieae</taxon>
        <taxon>Perilla</taxon>
    </lineage>
</organism>
<evidence type="ECO:0000313" key="24">
    <source>
        <dbReference type="EMBL" id="KAH6827070.1"/>
    </source>
</evidence>
<dbReference type="InterPro" id="IPR010255">
    <property type="entry name" value="Haem_peroxidase_sf"/>
</dbReference>
<evidence type="ECO:0000256" key="16">
    <source>
        <dbReference type="ARBA" id="ARBA00023324"/>
    </source>
</evidence>
<feature type="binding site" evidence="19">
    <location>
        <position position="82"/>
    </location>
    <ligand>
        <name>Ca(2+)</name>
        <dbReference type="ChEBI" id="CHEBI:29108"/>
        <label>1</label>
    </ligand>
</feature>
<feature type="binding site" evidence="18">
    <location>
        <position position="167"/>
    </location>
    <ligand>
        <name>substrate</name>
    </ligand>
</feature>
<dbReference type="InterPro" id="IPR019793">
    <property type="entry name" value="Peroxidases_heam-ligand_BS"/>
</dbReference>
<dbReference type="PROSITE" id="PS00435">
    <property type="entry name" value="PEROXIDASE_1"/>
    <property type="match status" value="1"/>
</dbReference>
<evidence type="ECO:0000256" key="15">
    <source>
        <dbReference type="ARBA" id="ARBA00023180"/>
    </source>
</evidence>
<dbReference type="Gene3D" id="1.10.420.10">
    <property type="entry name" value="Peroxidase, domain 2"/>
    <property type="match status" value="1"/>
</dbReference>
<evidence type="ECO:0000256" key="9">
    <source>
        <dbReference type="ARBA" id="ARBA00022723"/>
    </source>
</evidence>
<evidence type="ECO:0000256" key="5">
    <source>
        <dbReference type="ARBA" id="ARBA00012313"/>
    </source>
</evidence>
<evidence type="ECO:0000313" key="25">
    <source>
        <dbReference type="Proteomes" id="UP001190926"/>
    </source>
</evidence>
<feature type="domain" description="Plant heme peroxidase family profile" evidence="23">
    <location>
        <begin position="32"/>
        <end position="332"/>
    </location>
</feature>
<dbReference type="Pfam" id="PF00141">
    <property type="entry name" value="peroxidase"/>
    <property type="match status" value="1"/>
</dbReference>
<evidence type="ECO:0000256" key="11">
    <source>
        <dbReference type="ARBA" id="ARBA00022837"/>
    </source>
</evidence>
<feature type="binding site" description="axial binding residue" evidence="19">
    <location>
        <position position="197"/>
    </location>
    <ligand>
        <name>heme b</name>
        <dbReference type="ChEBI" id="CHEBI:60344"/>
    </ligand>
    <ligandPart>
        <name>Fe</name>
        <dbReference type="ChEBI" id="CHEBI:18248"/>
    </ligandPart>
</feature>
<evidence type="ECO:0000256" key="6">
    <source>
        <dbReference type="ARBA" id="ARBA00022525"/>
    </source>
</evidence>
<dbReference type="GO" id="GO:0005576">
    <property type="term" value="C:extracellular region"/>
    <property type="evidence" value="ECO:0007669"/>
    <property type="project" value="UniProtKB-SubCell"/>
</dbReference>
<dbReference type="FunFam" id="1.10.420.10:FF:000007">
    <property type="entry name" value="Peroxidase"/>
    <property type="match status" value="1"/>
</dbReference>
<feature type="binding site" evidence="19">
    <location>
        <position position="251"/>
    </location>
    <ligand>
        <name>Ca(2+)</name>
        <dbReference type="ChEBI" id="CHEBI:29108"/>
        <label>2</label>
    </ligand>
</feature>
<dbReference type="EC" id="1.11.1.7" evidence="5 22"/>
<keyword evidence="14 21" id="KW-1015">Disulfide bond</keyword>
<dbReference type="AlphaFoldDB" id="A0AAD4J5N4"/>
<feature type="active site" description="Proton acceptor" evidence="17">
    <location>
        <position position="76"/>
    </location>
</feature>
<evidence type="ECO:0000256" key="13">
    <source>
        <dbReference type="ARBA" id="ARBA00023004"/>
    </source>
</evidence>